<dbReference type="OrthoDB" id="5357875at2"/>
<name>L0H2F7_9GAMM</name>
<keyword evidence="5" id="KW-1185">Reference proteome</keyword>
<evidence type="ECO:0000313" key="4">
    <source>
        <dbReference type="EMBL" id="AGA92411.1"/>
    </source>
</evidence>
<protein>
    <submittedName>
        <fullName evidence="4">Type IV secretory pathway, VirB9 component</fullName>
    </submittedName>
</protein>
<evidence type="ECO:0000256" key="2">
    <source>
        <dbReference type="ARBA" id="ARBA00022729"/>
    </source>
</evidence>
<comment type="similarity">
    <text evidence="1">Belongs to the TrbG/VirB9 family.</text>
</comment>
<feature type="chain" id="PRO_5003943579" evidence="3">
    <location>
        <begin position="32"/>
        <end position="270"/>
    </location>
</feature>
<dbReference type="CDD" id="cd06911">
    <property type="entry name" value="VirB9_CagX_TrbG"/>
    <property type="match status" value="1"/>
</dbReference>
<accession>L0H2F7</accession>
<dbReference type="InterPro" id="IPR038161">
    <property type="entry name" value="VirB9/CagX/TrbG_C_sf"/>
</dbReference>
<gene>
    <name evidence="4" type="ORF">Thimo_3759</name>
</gene>
<dbReference type="HOGENOM" id="CLU_058585_3_0_6"/>
<dbReference type="EMBL" id="CP003052">
    <property type="protein sequence ID" value="AGA92411.1"/>
    <property type="molecule type" value="Genomic_DNA"/>
</dbReference>
<keyword evidence="4" id="KW-0614">Plasmid</keyword>
<feature type="signal peptide" evidence="3">
    <location>
        <begin position="1"/>
        <end position="31"/>
    </location>
</feature>
<dbReference type="InterPro" id="IPR010258">
    <property type="entry name" value="Conjugal_tfr_TrbG/VirB9/CagX"/>
</dbReference>
<evidence type="ECO:0000313" key="5">
    <source>
        <dbReference type="Proteomes" id="UP000010816"/>
    </source>
</evidence>
<evidence type="ECO:0000256" key="3">
    <source>
        <dbReference type="SAM" id="SignalP"/>
    </source>
</evidence>
<dbReference type="RefSeq" id="WP_015282530.1">
    <property type="nucleotide sequence ID" value="NC_019941.1"/>
</dbReference>
<geneLocation type="plasmid" evidence="4 5">
    <name>pTHIMO01</name>
</geneLocation>
<sequence length="270" mass="29656">MSRIALLYRWAAPMTAAGIALALLVPASCMAATYPKASGVDGRLRYTSYHPDQVYNLQAAIGRALFIQFADGEEMEKFYTGDSDAWEVGKHANMIAIKPTAEIPDTNLIVSTSAGRVYTFDLSLNDRAPMYGIRFSYPEEQHQASETARAKRELSASLDPHAQTRKNFRYAGAGSRAVQPSEVFDNGTHTFMRFPENTIFPSVFAIGPDGGETLVNKTVRGNWLILPAVGREWRLRSGKAVMCVRNDAFAPSGIDNPGETTSRAIERAAR</sequence>
<reference evidence="4 5" key="1">
    <citation type="submission" date="2011-09" db="EMBL/GenBank/DDBJ databases">
        <title>Complete sequence of plasmid of Thioflavicoccus mobilis 8321.</title>
        <authorList>
            <consortium name="US DOE Joint Genome Institute"/>
            <person name="Lucas S."/>
            <person name="Han J."/>
            <person name="Lapidus A."/>
            <person name="Cheng J.-F."/>
            <person name="Goodwin L."/>
            <person name="Pitluck S."/>
            <person name="Peters L."/>
            <person name="Ovchinnikova G."/>
            <person name="Lu M."/>
            <person name="Detter J.C."/>
            <person name="Han C."/>
            <person name="Tapia R."/>
            <person name="Land M."/>
            <person name="Hauser L."/>
            <person name="Kyrpides N."/>
            <person name="Ivanova N."/>
            <person name="Pagani I."/>
            <person name="Vogl K."/>
            <person name="Liu Z."/>
            <person name="Imhoff J."/>
            <person name="Thiel V."/>
            <person name="Frigaard N.-U."/>
            <person name="Bryant D."/>
            <person name="Woyke T."/>
        </authorList>
    </citation>
    <scope>NUCLEOTIDE SEQUENCE [LARGE SCALE GENOMIC DNA]</scope>
    <source>
        <strain evidence="4 5">8321</strain>
        <plasmid evidence="5">Plasmid pTHIMO01</plasmid>
    </source>
</reference>
<dbReference type="InterPro" id="IPR033645">
    <property type="entry name" value="VirB9/CagX/TrbG_C"/>
</dbReference>
<dbReference type="Pfam" id="PF03524">
    <property type="entry name" value="CagX"/>
    <property type="match status" value="1"/>
</dbReference>
<keyword evidence="2 3" id="KW-0732">Signal</keyword>
<proteinExistence type="inferred from homology"/>
<evidence type="ECO:0000256" key="1">
    <source>
        <dbReference type="ARBA" id="ARBA00006135"/>
    </source>
</evidence>
<dbReference type="AlphaFoldDB" id="L0H2F7"/>
<dbReference type="Proteomes" id="UP000010816">
    <property type="component" value="Plasmid pTHIMO01"/>
</dbReference>
<dbReference type="Gene3D" id="2.60.40.2500">
    <property type="match status" value="1"/>
</dbReference>
<dbReference type="KEGG" id="tmb:Thimo_3759"/>
<organism evidence="4 5">
    <name type="scientific">Thioflavicoccus mobilis 8321</name>
    <dbReference type="NCBI Taxonomy" id="765912"/>
    <lineage>
        <taxon>Bacteria</taxon>
        <taxon>Pseudomonadati</taxon>
        <taxon>Pseudomonadota</taxon>
        <taxon>Gammaproteobacteria</taxon>
        <taxon>Chromatiales</taxon>
        <taxon>Chromatiaceae</taxon>
        <taxon>Thioflavicoccus</taxon>
    </lineage>
</organism>